<name>V3ZAE1_LOTGI</name>
<organism evidence="1 2">
    <name type="scientific">Lottia gigantea</name>
    <name type="common">Giant owl limpet</name>
    <dbReference type="NCBI Taxonomy" id="225164"/>
    <lineage>
        <taxon>Eukaryota</taxon>
        <taxon>Metazoa</taxon>
        <taxon>Spiralia</taxon>
        <taxon>Lophotrochozoa</taxon>
        <taxon>Mollusca</taxon>
        <taxon>Gastropoda</taxon>
        <taxon>Patellogastropoda</taxon>
        <taxon>Lottioidea</taxon>
        <taxon>Lottiidae</taxon>
        <taxon>Lottia</taxon>
    </lineage>
</organism>
<dbReference type="OrthoDB" id="2020073at2759"/>
<dbReference type="KEGG" id="lgi:LOTGIDRAFT_148049"/>
<evidence type="ECO:0008006" key="3">
    <source>
        <dbReference type="Google" id="ProtNLM"/>
    </source>
</evidence>
<dbReference type="CTD" id="20235333"/>
<proteinExistence type="predicted"/>
<accession>V3ZAE1</accession>
<dbReference type="Pfam" id="PF03917">
    <property type="entry name" value="GSH_synth_ATP"/>
    <property type="match status" value="1"/>
</dbReference>
<dbReference type="STRING" id="225164.V3ZAE1"/>
<dbReference type="PANTHER" id="PTHR11130:SF0">
    <property type="entry name" value="GLUTATHIONE SYNTHETASE"/>
    <property type="match status" value="1"/>
</dbReference>
<dbReference type="PANTHER" id="PTHR11130">
    <property type="entry name" value="GLUTATHIONE SYNTHETASE"/>
    <property type="match status" value="1"/>
</dbReference>
<reference evidence="1 2" key="1">
    <citation type="journal article" date="2013" name="Nature">
        <title>Insights into bilaterian evolution from three spiralian genomes.</title>
        <authorList>
            <person name="Simakov O."/>
            <person name="Marletaz F."/>
            <person name="Cho S.J."/>
            <person name="Edsinger-Gonzales E."/>
            <person name="Havlak P."/>
            <person name="Hellsten U."/>
            <person name="Kuo D.H."/>
            <person name="Larsson T."/>
            <person name="Lv J."/>
            <person name="Arendt D."/>
            <person name="Savage R."/>
            <person name="Osoegawa K."/>
            <person name="de Jong P."/>
            <person name="Grimwood J."/>
            <person name="Chapman J.A."/>
            <person name="Shapiro H."/>
            <person name="Aerts A."/>
            <person name="Otillar R.P."/>
            <person name="Terry A.Y."/>
            <person name="Boore J.L."/>
            <person name="Grigoriev I.V."/>
            <person name="Lindberg D.R."/>
            <person name="Seaver E.C."/>
            <person name="Weisblat D.A."/>
            <person name="Putnam N.H."/>
            <person name="Rokhsar D.S."/>
        </authorList>
    </citation>
    <scope>NUCLEOTIDE SEQUENCE [LARGE SCALE GENOMIC DNA]</scope>
</reference>
<dbReference type="GO" id="GO:0005524">
    <property type="term" value="F:ATP binding"/>
    <property type="evidence" value="ECO:0007669"/>
    <property type="project" value="InterPro"/>
</dbReference>
<dbReference type="Gene3D" id="3.30.470.20">
    <property type="entry name" value="ATP-grasp fold, B domain"/>
    <property type="match status" value="1"/>
</dbReference>
<gene>
    <name evidence="1" type="ORF">LOTGIDRAFT_148049</name>
</gene>
<evidence type="ECO:0000313" key="1">
    <source>
        <dbReference type="EMBL" id="ESO87928.1"/>
    </source>
</evidence>
<dbReference type="RefSeq" id="XP_009061384.1">
    <property type="nucleotide sequence ID" value="XM_009063136.1"/>
</dbReference>
<dbReference type="OMA" id="LNHNIRI"/>
<dbReference type="AlphaFoldDB" id="V3ZAE1"/>
<dbReference type="SUPFAM" id="SSF56059">
    <property type="entry name" value="Glutathione synthetase ATP-binding domain-like"/>
    <property type="match status" value="1"/>
</dbReference>
<dbReference type="Proteomes" id="UP000030746">
    <property type="component" value="Unassembled WGS sequence"/>
</dbReference>
<dbReference type="GeneID" id="20235333"/>
<dbReference type="EMBL" id="KB202811">
    <property type="protein sequence ID" value="ESO87928.1"/>
    <property type="molecule type" value="Genomic_DNA"/>
</dbReference>
<evidence type="ECO:0000313" key="2">
    <source>
        <dbReference type="Proteomes" id="UP000030746"/>
    </source>
</evidence>
<protein>
    <recommendedName>
        <fullName evidence="3">Glutathione synthase</fullName>
    </recommendedName>
</protein>
<dbReference type="GO" id="GO:0005829">
    <property type="term" value="C:cytosol"/>
    <property type="evidence" value="ECO:0007669"/>
    <property type="project" value="TreeGrafter"/>
</dbReference>
<dbReference type="InterPro" id="IPR005615">
    <property type="entry name" value="Glutathione_synthase"/>
</dbReference>
<sequence length="108" mass="12008">MVSGHNMYDDELVEFLKQHENSAERAGYILMEKIRPQTQTNYLIKAGTPLVKSKCISELGIYGCYIGNEKEELYNTVCGHLLRTKTADTNEGGVCAGFSGIDSPFIIQ</sequence>
<keyword evidence="2" id="KW-1185">Reference proteome</keyword>
<dbReference type="GO" id="GO:0043295">
    <property type="term" value="F:glutathione binding"/>
    <property type="evidence" value="ECO:0007669"/>
    <property type="project" value="TreeGrafter"/>
</dbReference>
<dbReference type="GO" id="GO:0004363">
    <property type="term" value="F:glutathione synthase activity"/>
    <property type="evidence" value="ECO:0007669"/>
    <property type="project" value="InterPro"/>
</dbReference>